<organism evidence="2 3">
    <name type="scientific">Orbilia javanica</name>
    <dbReference type="NCBI Taxonomy" id="47235"/>
    <lineage>
        <taxon>Eukaryota</taxon>
        <taxon>Fungi</taxon>
        <taxon>Dikarya</taxon>
        <taxon>Ascomycota</taxon>
        <taxon>Pezizomycotina</taxon>
        <taxon>Orbiliomycetes</taxon>
        <taxon>Orbiliales</taxon>
        <taxon>Orbiliaceae</taxon>
        <taxon>Orbilia</taxon>
    </lineage>
</organism>
<accession>A0AAN8MVZ9</accession>
<dbReference type="AlphaFoldDB" id="A0AAN8MVZ9"/>
<protein>
    <recommendedName>
        <fullName evidence="1">F-box domain-containing protein</fullName>
    </recommendedName>
</protein>
<dbReference type="InterPro" id="IPR001810">
    <property type="entry name" value="F-box_dom"/>
</dbReference>
<reference evidence="2 3" key="1">
    <citation type="submission" date="2019-10" db="EMBL/GenBank/DDBJ databases">
        <authorList>
            <person name="Palmer J.M."/>
        </authorList>
    </citation>
    <scope>NUCLEOTIDE SEQUENCE [LARGE SCALE GENOMIC DNA]</scope>
    <source>
        <strain evidence="2 3">TWF718</strain>
    </source>
</reference>
<dbReference type="EMBL" id="JAVHNR010000005">
    <property type="protein sequence ID" value="KAK6342337.1"/>
    <property type="molecule type" value="Genomic_DNA"/>
</dbReference>
<dbReference type="SUPFAM" id="SSF81383">
    <property type="entry name" value="F-box domain"/>
    <property type="match status" value="1"/>
</dbReference>
<name>A0AAN8MVZ9_9PEZI</name>
<evidence type="ECO:0000313" key="2">
    <source>
        <dbReference type="EMBL" id="KAK6342337.1"/>
    </source>
</evidence>
<dbReference type="InterPro" id="IPR036047">
    <property type="entry name" value="F-box-like_dom_sf"/>
</dbReference>
<dbReference type="Gene3D" id="3.80.10.10">
    <property type="entry name" value="Ribonuclease Inhibitor"/>
    <property type="match status" value="1"/>
</dbReference>
<evidence type="ECO:0000259" key="1">
    <source>
        <dbReference type="PROSITE" id="PS50181"/>
    </source>
</evidence>
<evidence type="ECO:0000313" key="3">
    <source>
        <dbReference type="Proteomes" id="UP001313282"/>
    </source>
</evidence>
<sequence>MVSIGNFPTEILFKIFGEIDIADIYNLKRTCRLFYEVSEHSRHTCVFKIDAKNHPTWKLIKYILRNQRVGNQISRIYIEWHRRGIRPGEDDLSGKEQWTWTEREIQTIKNICQGNMAGSLELAILGGINSESLLPLLLMHTPRLEYLDLGTINVQLISHDPEDVSSHKHVLRTFLDILNDDYRRLNSIPGSFAEWCESTEFELTSGPAIDERLSDWDKTRFSLLCEENFGDLSQSHVSPSYLPGSSECLWLHSAIVWELRLPGLSNLKHFRGTINGDVSLAHSISHYHILGGENMETFMANRCFSREVLSASQRWWGTQHAGLREIPTKMSTKLRRLELVESQLTRGDLEMMANTTVSLEYLAIHEVVYPPRLAENQPLLEDVIAIFLENNKRLSMDGIIIVDVAEKQWGNGYFGEIEDN</sequence>
<dbReference type="PROSITE" id="PS50181">
    <property type="entry name" value="FBOX"/>
    <property type="match status" value="1"/>
</dbReference>
<keyword evidence="3" id="KW-1185">Reference proteome</keyword>
<dbReference type="Proteomes" id="UP001313282">
    <property type="component" value="Unassembled WGS sequence"/>
</dbReference>
<proteinExistence type="predicted"/>
<gene>
    <name evidence="2" type="ORF">TWF718_007739</name>
</gene>
<feature type="domain" description="F-box" evidence="1">
    <location>
        <begin position="1"/>
        <end position="60"/>
    </location>
</feature>
<comment type="caution">
    <text evidence="2">The sequence shown here is derived from an EMBL/GenBank/DDBJ whole genome shotgun (WGS) entry which is preliminary data.</text>
</comment>
<dbReference type="Pfam" id="PF12937">
    <property type="entry name" value="F-box-like"/>
    <property type="match status" value="1"/>
</dbReference>
<dbReference type="InterPro" id="IPR032675">
    <property type="entry name" value="LRR_dom_sf"/>
</dbReference>
<dbReference type="CDD" id="cd09917">
    <property type="entry name" value="F-box_SF"/>
    <property type="match status" value="1"/>
</dbReference>